<dbReference type="Pfam" id="PF09339">
    <property type="entry name" value="HTH_IclR"/>
    <property type="match status" value="1"/>
</dbReference>
<dbReference type="EMBL" id="PDVP01000035">
    <property type="protein sequence ID" value="PHP64589.1"/>
    <property type="molecule type" value="Genomic_DNA"/>
</dbReference>
<dbReference type="InterPro" id="IPR014757">
    <property type="entry name" value="Tscrpt_reg_IclR_C"/>
</dbReference>
<dbReference type="InterPro" id="IPR036390">
    <property type="entry name" value="WH_DNA-bd_sf"/>
</dbReference>
<dbReference type="InterPro" id="IPR029016">
    <property type="entry name" value="GAF-like_dom_sf"/>
</dbReference>
<dbReference type="PROSITE" id="PS51078">
    <property type="entry name" value="ICLR_ED"/>
    <property type="match status" value="1"/>
</dbReference>
<evidence type="ECO:0000256" key="2">
    <source>
        <dbReference type="ARBA" id="ARBA00023125"/>
    </source>
</evidence>
<protein>
    <submittedName>
        <fullName evidence="6">Transcriptional regulator</fullName>
    </submittedName>
</protein>
<evidence type="ECO:0000256" key="3">
    <source>
        <dbReference type="ARBA" id="ARBA00023163"/>
    </source>
</evidence>
<keyword evidence="1" id="KW-0805">Transcription regulation</keyword>
<dbReference type="Gene3D" id="1.10.10.10">
    <property type="entry name" value="Winged helix-like DNA-binding domain superfamily/Winged helix DNA-binding domain"/>
    <property type="match status" value="1"/>
</dbReference>
<organism evidence="6 7">
    <name type="scientific">Zhengella mangrovi</name>
    <dbReference type="NCBI Taxonomy" id="1982044"/>
    <lineage>
        <taxon>Bacteria</taxon>
        <taxon>Pseudomonadati</taxon>
        <taxon>Pseudomonadota</taxon>
        <taxon>Alphaproteobacteria</taxon>
        <taxon>Hyphomicrobiales</taxon>
        <taxon>Notoacmeibacteraceae</taxon>
        <taxon>Zhengella</taxon>
    </lineage>
</organism>
<keyword evidence="3" id="KW-0804">Transcription</keyword>
<keyword evidence="7" id="KW-1185">Reference proteome</keyword>
<dbReference type="GO" id="GO:0003700">
    <property type="term" value="F:DNA-binding transcription factor activity"/>
    <property type="evidence" value="ECO:0007669"/>
    <property type="project" value="TreeGrafter"/>
</dbReference>
<dbReference type="Pfam" id="PF01614">
    <property type="entry name" value="IclR_C"/>
    <property type="match status" value="1"/>
</dbReference>
<evidence type="ECO:0000313" key="6">
    <source>
        <dbReference type="EMBL" id="PHP64589.1"/>
    </source>
</evidence>
<feature type="domain" description="IclR-ED" evidence="5">
    <location>
        <begin position="70"/>
        <end position="229"/>
    </location>
</feature>
<dbReference type="PANTHER" id="PTHR30136">
    <property type="entry name" value="HELIX-TURN-HELIX TRANSCRIPTIONAL REGULATOR, ICLR FAMILY"/>
    <property type="match status" value="1"/>
</dbReference>
<dbReference type="PROSITE" id="PS51077">
    <property type="entry name" value="HTH_ICLR"/>
    <property type="match status" value="1"/>
</dbReference>
<dbReference type="SUPFAM" id="SSF55781">
    <property type="entry name" value="GAF domain-like"/>
    <property type="match status" value="1"/>
</dbReference>
<gene>
    <name evidence="6" type="ORF">CSC94_23550</name>
</gene>
<dbReference type="Gene3D" id="3.30.450.40">
    <property type="match status" value="2"/>
</dbReference>
<feature type="domain" description="HTH iclR-type" evidence="4">
    <location>
        <begin position="8"/>
        <end position="69"/>
    </location>
</feature>
<dbReference type="SMART" id="SM00346">
    <property type="entry name" value="HTH_ICLR"/>
    <property type="match status" value="1"/>
</dbReference>
<dbReference type="OrthoDB" id="6057486at2"/>
<dbReference type="InterPro" id="IPR050707">
    <property type="entry name" value="HTH_MetabolicPath_Reg"/>
</dbReference>
<evidence type="ECO:0000313" key="7">
    <source>
        <dbReference type="Proteomes" id="UP000221168"/>
    </source>
</evidence>
<name>A0A2G1QGK2_9HYPH</name>
<keyword evidence="2" id="KW-0238">DNA-binding</keyword>
<dbReference type="InterPro" id="IPR036388">
    <property type="entry name" value="WH-like_DNA-bd_sf"/>
</dbReference>
<dbReference type="Proteomes" id="UP000221168">
    <property type="component" value="Unassembled WGS sequence"/>
</dbReference>
<dbReference type="AlphaFoldDB" id="A0A2G1QGK2"/>
<dbReference type="InterPro" id="IPR005471">
    <property type="entry name" value="Tscrpt_reg_IclR_N"/>
</dbReference>
<comment type="caution">
    <text evidence="6">The sequence shown here is derived from an EMBL/GenBank/DDBJ whole genome shotgun (WGS) entry which is preliminary data.</text>
</comment>
<evidence type="ECO:0000256" key="1">
    <source>
        <dbReference type="ARBA" id="ARBA00023015"/>
    </source>
</evidence>
<accession>A0A2G1QGK2</accession>
<proteinExistence type="predicted"/>
<evidence type="ECO:0000259" key="4">
    <source>
        <dbReference type="PROSITE" id="PS51077"/>
    </source>
</evidence>
<sequence>MVAEKTRLQTLDRGLEALRLLGNSAGGMKVSELAQALGIHRAIAYRIVATLQDHGMAYRLEDGRIALGNGVIPLGVKAEGNLRLVARPLVEALARQVDTAAFLSIADGNEGVAILTAAPPDSFLDISYRVGSRHRLDRGAAGIAILAGRPEMPADSDAVRQARRDGYCLTRGQLQKGAVGIASPVRVPRGSYPGLDCAVGVVGLEGLDTGLAQRAVMECASALSLAIAR</sequence>
<evidence type="ECO:0000259" key="5">
    <source>
        <dbReference type="PROSITE" id="PS51078"/>
    </source>
</evidence>
<dbReference type="GO" id="GO:0003677">
    <property type="term" value="F:DNA binding"/>
    <property type="evidence" value="ECO:0007669"/>
    <property type="project" value="UniProtKB-KW"/>
</dbReference>
<dbReference type="GO" id="GO:0045892">
    <property type="term" value="P:negative regulation of DNA-templated transcription"/>
    <property type="evidence" value="ECO:0007669"/>
    <property type="project" value="TreeGrafter"/>
</dbReference>
<dbReference type="RefSeq" id="WP_099308817.1">
    <property type="nucleotide sequence ID" value="NZ_PDVP01000035.1"/>
</dbReference>
<dbReference type="SUPFAM" id="SSF46785">
    <property type="entry name" value="Winged helix' DNA-binding domain"/>
    <property type="match status" value="1"/>
</dbReference>
<reference evidence="6 7" key="1">
    <citation type="submission" date="2017-10" db="EMBL/GenBank/DDBJ databases">
        <title>Sedimentibacterium mangrovi gen. nov., sp. nov., a novel member of family Phyllobacteriacea isolated from mangrove sediment.</title>
        <authorList>
            <person name="Liao H."/>
            <person name="Tian Y."/>
        </authorList>
    </citation>
    <scope>NUCLEOTIDE SEQUENCE [LARGE SCALE GENOMIC DNA]</scope>
    <source>
        <strain evidence="6 7">X9-2-2</strain>
    </source>
</reference>
<dbReference type="PANTHER" id="PTHR30136:SF24">
    <property type="entry name" value="HTH-TYPE TRANSCRIPTIONAL REPRESSOR ALLR"/>
    <property type="match status" value="1"/>
</dbReference>